<dbReference type="RefSeq" id="XP_020432720.1">
    <property type="nucleotide sequence ID" value="XM_020577393.1"/>
</dbReference>
<dbReference type="GO" id="GO:0031146">
    <property type="term" value="P:SCF-dependent proteasomal ubiquitin-dependent protein catabolic process"/>
    <property type="evidence" value="ECO:0007669"/>
    <property type="project" value="TreeGrafter"/>
</dbReference>
<dbReference type="InterPro" id="IPR057207">
    <property type="entry name" value="FBXL15_LRR"/>
</dbReference>
<evidence type="ECO:0000313" key="4">
    <source>
        <dbReference type="Proteomes" id="UP000001396"/>
    </source>
</evidence>
<dbReference type="FunCoup" id="D3BDF6">
    <property type="interactions" value="153"/>
</dbReference>
<feature type="region of interest" description="Disordered" evidence="1">
    <location>
        <begin position="1025"/>
        <end position="1115"/>
    </location>
</feature>
<feature type="compositionally biased region" description="Low complexity" evidence="1">
    <location>
        <begin position="1484"/>
        <end position="1536"/>
    </location>
</feature>
<feature type="domain" description="F-box/LRR-repeat protein 15-like leucin rich repeat" evidence="2">
    <location>
        <begin position="1894"/>
        <end position="2049"/>
    </location>
</feature>
<feature type="region of interest" description="Disordered" evidence="1">
    <location>
        <begin position="108"/>
        <end position="186"/>
    </location>
</feature>
<dbReference type="Proteomes" id="UP000001396">
    <property type="component" value="Unassembled WGS sequence"/>
</dbReference>
<dbReference type="InParanoid" id="D3BDF6"/>
<feature type="compositionally biased region" description="Low complexity" evidence="1">
    <location>
        <begin position="129"/>
        <end position="171"/>
    </location>
</feature>
<dbReference type="PANTHER" id="PTHR13318">
    <property type="entry name" value="PARTNER OF PAIRED, ISOFORM B-RELATED"/>
    <property type="match status" value="1"/>
</dbReference>
<keyword evidence="3" id="KW-0418">Kinase</keyword>
<keyword evidence="3" id="KW-0808">Transferase</keyword>
<dbReference type="GO" id="GO:0019005">
    <property type="term" value="C:SCF ubiquitin ligase complex"/>
    <property type="evidence" value="ECO:0007669"/>
    <property type="project" value="TreeGrafter"/>
</dbReference>
<sequence length="2188" mass="239584">MSESSFSQLKSHSSGKRKFLQDIPTTIDDENYSIKNQIYKELEDMEKEGELNQDHILHPHHHHGGGGFSFSSPSLPRWTGDISANVGLAHNSSSGSMGGIVTILASGDDDNIPNSHKSTRYPTKGSLTGSSVKSSGNNNNSSANSSNQNSSSSFSNYNNHSNHSSASNYKNFGGGGGGSNNGSASNYLNFSQQQQQQQQGGSNNGSASSYSIYNSNGGSNNGSASSFSVFGNNGGAGGGHSNNGSASSYSVFATQQQHLQQPNIRITTPAGSSNSSASNYNAFATTTANGSNQSSFSVFGSGNNVNSNPGSNNSSFNSIAPPSTPQIPSSQQPQQPQNNSNNNNRHFNPTSLFEILQKTVEEQSAQQLLVQQQVAQQQTHQQAQQYLLQQQQLLQQQEENHNSSGSLVSDGSRSSMSINNLINPDSVLMPPRSDFTLSPQSSQSLRSNNSSMPLTNDTTTYSNTSSVISSINSSNNSSINMAIDNMHISSGYHSGGQYSGQYSGNVSRVGSGNVARRPQTSTSNFMNSASLTGWVCVKSRQSILIIGPNGIGKSFLLNTILRSTFIPTISQSRPILGSHRGFSIDDSDKDTSMSIGESPINVDAPEQSNYNLLRGIRHMNQMNQSSNQTKIDHQYSLDDSFRQSVDWTKERELEMESIYKTSQYIHTKVFPVLNDNHTFLLPQGRLGPSQLFRFAYGSICELVVEFISESDLRQCLWELHTYEADKSVPMNPKRLEFLTWTYASVVEGATASTSGRTINLISDAKNSWDLPLSDNVRQLLGKTVQFKGTGKDHNVDRIYIREKLKETLACYGYITGSFCFLLPCSILLGRREISILSDDTRRGNVSKFTATRLLNDAEQILLAFDYRGLSADVADLLIGSNFMQKLSNEGSVQFIELGEKFQNKTPYPKGIYNSKGLLITQLKKLYRNARNPTTNFDQILNNFKLLQLMPILFLSAELNKALPLEYASSIGSLKQLKDITNIPLLIKIIHQATHTSWTTQHNLLDKFKENAFKKNTLLHQYFKTTTQPQQQQPQQTLQLAQQKPSTLNAPKKAQQAALPQIIAPASTSPCKSQQQPPTQQTNQPIVINLTGSGSNGSIEAPPHTFSQPASQPATSQVVIAAPKSPTQMIIDDNLSSSFKEQLQLSSTPTSGIRSNNWRSQYLQYKQVGSVPGNNTSGMDRISSSFRTRFAGWKRKLLAYISSEASESVFLNKVSECEQFARSEWERFRHISPDHTATISDICSNLYGLSSSSRLISGGAAEFYNNTGNPVILLCRTLIHWTPTFWRDNVVERMPMLEDEIVQFSRNLLGEISKLLMNKVNMPAEEKAQHNKLLQYCQSATDRNVHNKIQYIQSFFIGQNMTQLFYAISLDTLCSELTSKASADPKQLVRYHELIEMCFHSAPLMAASKIQQKLLEMLRTALTYLDSIEKHLEHTIQYLLNSPFRIKRQIQMKPKIDFTLNVIDNYINLVDPIEDPNHPRPEVVSPQSTSSSSSSNNSSSSAGGCGSSNQSNSRSPSPQSSPNMISSPAVPSSPQQQDRMEVDVDGIGSANPPFNKRIKKPTTETTYASESQGSISTKGSGTSQISAQLDDALLVRLLVPALQSLDLEGAKYLSALSIRAIGATCPNLKKLSLAYCTNIPSESLAALGIACKQLESINLKGCHQLTNVGLLYVVRGCPNLTSIDLSGCMKITDSAIHELFQNSRRLQTLDLRRCPQLTDAAFQSFNLTTLLNIDLLECNQITDIAVIQICNTSRSLSSIKLSSKNITDQSLKRIAAKCRQLTVLDLIACENITDSGVQSIVRGCPELSSLNLCSSKNITTAAFQIDEDLLTDSSVGSSSMMGVGDHSSDSSMDSLMAAAASTANELCLKSLKHLDLNRCIAINDSSVLTLTMQATMIETISLAYCEDITDEAVMSIAQRLHHLKNIDLSKCKHITDQSIIEIVKNRGPVLNRLVLFSCTQVTDLSIVQVATVCRSLIHLDVSQCEKITDASLVKISQGLPLLKVLCMEECVITDVGASSLGSINEGIGCQHLEVLKFGYCRFISDASLAKLSFGCPMIASIDLSYCSNLITPRGIRSAIKMWPRLHTLRLRGYNSLTNEGLIEGTPMKLKSVNLSWCINLDDSALIKFAKGCPALENLDISRCPKISDNALETVLDACPSIRVVNVAGCKEITSFTVQKLASLGKSIYR</sequence>
<gene>
    <name evidence="3" type="ORF">PPL_06539</name>
</gene>
<evidence type="ECO:0000256" key="1">
    <source>
        <dbReference type="SAM" id="MobiDB-lite"/>
    </source>
</evidence>
<dbReference type="InterPro" id="IPR032675">
    <property type="entry name" value="LRR_dom_sf"/>
</dbReference>
<feature type="region of interest" description="Disordered" evidence="1">
    <location>
        <begin position="397"/>
        <end position="460"/>
    </location>
</feature>
<feature type="compositionally biased region" description="Low complexity" evidence="1">
    <location>
        <begin position="1049"/>
        <end position="1084"/>
    </location>
</feature>
<feature type="region of interest" description="Disordered" evidence="1">
    <location>
        <begin position="1472"/>
        <end position="1581"/>
    </location>
</feature>
<organism evidence="3 4">
    <name type="scientific">Heterostelium pallidum (strain ATCC 26659 / Pp 5 / PN500)</name>
    <name type="common">Cellular slime mold</name>
    <name type="synonym">Polysphondylium pallidum</name>
    <dbReference type="NCBI Taxonomy" id="670386"/>
    <lineage>
        <taxon>Eukaryota</taxon>
        <taxon>Amoebozoa</taxon>
        <taxon>Evosea</taxon>
        <taxon>Eumycetozoa</taxon>
        <taxon>Dictyostelia</taxon>
        <taxon>Acytosteliales</taxon>
        <taxon>Acytosteliaceae</taxon>
        <taxon>Heterostelium</taxon>
    </lineage>
</organism>
<comment type="caution">
    <text evidence="3">The sequence shown here is derived from an EMBL/GenBank/DDBJ whole genome shotgun (WGS) entry which is preliminary data.</text>
</comment>
<feature type="region of interest" description="Disordered" evidence="1">
    <location>
        <begin position="301"/>
        <end position="348"/>
    </location>
</feature>
<feature type="compositionally biased region" description="Low complexity" evidence="1">
    <location>
        <begin position="301"/>
        <end position="318"/>
    </location>
</feature>
<feature type="compositionally biased region" description="Low complexity" evidence="1">
    <location>
        <begin position="397"/>
        <end position="417"/>
    </location>
</feature>
<reference evidence="3 4" key="1">
    <citation type="journal article" date="2011" name="Genome Res.">
        <title>Phylogeny-wide analysis of social amoeba genomes highlights ancient origins for complex intercellular communication.</title>
        <authorList>
            <person name="Heidel A.J."/>
            <person name="Lawal H.M."/>
            <person name="Felder M."/>
            <person name="Schilde C."/>
            <person name="Helps N.R."/>
            <person name="Tunggal B."/>
            <person name="Rivero F."/>
            <person name="John U."/>
            <person name="Schleicher M."/>
            <person name="Eichinger L."/>
            <person name="Platzer M."/>
            <person name="Noegel A.A."/>
            <person name="Schaap P."/>
            <person name="Gloeckner G."/>
        </authorList>
    </citation>
    <scope>NUCLEOTIDE SEQUENCE [LARGE SCALE GENOMIC DNA]</scope>
    <source>
        <strain evidence="4">ATCC 26659 / Pp 5 / PN500</strain>
    </source>
</reference>
<feature type="compositionally biased region" description="Low complexity" evidence="1">
    <location>
        <begin position="437"/>
        <end position="460"/>
    </location>
</feature>
<dbReference type="InterPro" id="IPR006553">
    <property type="entry name" value="Leu-rich_rpt_Cys-con_subtyp"/>
</dbReference>
<dbReference type="EMBL" id="ADBJ01000029">
    <property type="protein sequence ID" value="EFA80600.1"/>
    <property type="molecule type" value="Genomic_DNA"/>
</dbReference>
<dbReference type="OMA" id="QCEKITD"/>
<dbReference type="Gene3D" id="3.80.10.10">
    <property type="entry name" value="Ribonuclease Inhibitor"/>
    <property type="match status" value="3"/>
</dbReference>
<keyword evidence="4" id="KW-1185">Reference proteome</keyword>
<feature type="compositionally biased region" description="Polar residues" evidence="1">
    <location>
        <begin position="1562"/>
        <end position="1581"/>
    </location>
</feature>
<feature type="compositionally biased region" description="Low complexity" evidence="1">
    <location>
        <begin position="1025"/>
        <end position="1042"/>
    </location>
</feature>
<protein>
    <submittedName>
        <fullName evidence="3">Non-receptor tyrosine kinase spore lysis A</fullName>
    </submittedName>
</protein>
<feature type="compositionally biased region" description="Polar residues" evidence="1">
    <location>
        <begin position="1"/>
        <end position="12"/>
    </location>
</feature>
<evidence type="ECO:0000259" key="2">
    <source>
        <dbReference type="Pfam" id="PF25372"/>
    </source>
</evidence>
<feature type="compositionally biased region" description="Polar residues" evidence="1">
    <location>
        <begin position="1104"/>
        <end position="1115"/>
    </location>
</feature>
<dbReference type="Pfam" id="PF25372">
    <property type="entry name" value="DUF7885"/>
    <property type="match status" value="2"/>
</dbReference>
<feature type="compositionally biased region" description="Low complexity" evidence="1">
    <location>
        <begin position="326"/>
        <end position="344"/>
    </location>
</feature>
<feature type="region of interest" description="Disordered" evidence="1">
    <location>
        <begin position="1"/>
        <end position="22"/>
    </location>
</feature>
<dbReference type="GeneID" id="31362021"/>
<dbReference type="STRING" id="670386.D3BDF6"/>
<dbReference type="SUPFAM" id="SSF52047">
    <property type="entry name" value="RNI-like"/>
    <property type="match status" value="2"/>
</dbReference>
<proteinExistence type="predicted"/>
<dbReference type="GO" id="GO:0016301">
    <property type="term" value="F:kinase activity"/>
    <property type="evidence" value="ECO:0007669"/>
    <property type="project" value="UniProtKB-KW"/>
</dbReference>
<accession>D3BDF6</accession>
<dbReference type="SMART" id="SM00367">
    <property type="entry name" value="LRR_CC"/>
    <property type="match status" value="20"/>
</dbReference>
<feature type="domain" description="F-box/LRR-repeat protein 15-like leucin rich repeat" evidence="2">
    <location>
        <begin position="1664"/>
        <end position="1892"/>
    </location>
</feature>
<name>D3BDF6_HETP5</name>
<keyword evidence="3" id="KW-0675">Receptor</keyword>
<evidence type="ECO:0000313" key="3">
    <source>
        <dbReference type="EMBL" id="EFA80600.1"/>
    </source>
</evidence>